<evidence type="ECO:0000313" key="2">
    <source>
        <dbReference type="EMBL" id="CAE6485287.1"/>
    </source>
</evidence>
<organism evidence="2 3">
    <name type="scientific">Rhizoctonia solani</name>
    <dbReference type="NCBI Taxonomy" id="456999"/>
    <lineage>
        <taxon>Eukaryota</taxon>
        <taxon>Fungi</taxon>
        <taxon>Dikarya</taxon>
        <taxon>Basidiomycota</taxon>
        <taxon>Agaricomycotina</taxon>
        <taxon>Agaricomycetes</taxon>
        <taxon>Cantharellales</taxon>
        <taxon>Ceratobasidiaceae</taxon>
        <taxon>Rhizoctonia</taxon>
    </lineage>
</organism>
<evidence type="ECO:0000313" key="3">
    <source>
        <dbReference type="Proteomes" id="UP000663850"/>
    </source>
</evidence>
<feature type="region of interest" description="Disordered" evidence="1">
    <location>
        <begin position="188"/>
        <end position="208"/>
    </location>
</feature>
<dbReference type="Proteomes" id="UP000663850">
    <property type="component" value="Unassembled WGS sequence"/>
</dbReference>
<feature type="compositionally biased region" description="Basic and acidic residues" evidence="1">
    <location>
        <begin position="85"/>
        <end position="132"/>
    </location>
</feature>
<protein>
    <submittedName>
        <fullName evidence="2">Uncharacterized protein</fullName>
    </submittedName>
</protein>
<name>A0A8H3CJ11_9AGAM</name>
<gene>
    <name evidence="2" type="ORF">RDB_LOCUS79030</name>
</gene>
<evidence type="ECO:0000256" key="1">
    <source>
        <dbReference type="SAM" id="MobiDB-lite"/>
    </source>
</evidence>
<dbReference type="AlphaFoldDB" id="A0A8H3CJ11"/>
<accession>A0A8H3CJ11</accession>
<sequence>MSLPPTTHIHSRDAESTIPNSWSIDAYRYKPQNPALGPYWNAFYENPYPSTQESLDTVQRWFEDARRLTHASERGPSCGTDAEETQGHNKVEKVRIHGPLDSHFDKKGHDPSKRDRSGQDDISHTENLESKKAKTRGPRGTYTKQSRTTLWRNKVRAQKHASNIQQFLKSPTKSAECIVVRDEPDLEVIASESDDRVGSSKSSGRKKV</sequence>
<comment type="caution">
    <text evidence="2">The sequence shown here is derived from an EMBL/GenBank/DDBJ whole genome shotgun (WGS) entry which is preliminary data.</text>
</comment>
<feature type="region of interest" description="Disordered" evidence="1">
    <location>
        <begin position="69"/>
        <end position="146"/>
    </location>
</feature>
<reference evidence="2" key="1">
    <citation type="submission" date="2021-01" db="EMBL/GenBank/DDBJ databases">
        <authorList>
            <person name="Kaushik A."/>
        </authorList>
    </citation>
    <scope>NUCLEOTIDE SEQUENCE</scope>
    <source>
        <strain evidence="2">Type strain: AG8-Rh-89/</strain>
    </source>
</reference>
<proteinExistence type="predicted"/>
<dbReference type="EMBL" id="CAJMWZ010004134">
    <property type="protein sequence ID" value="CAE6485287.1"/>
    <property type="molecule type" value="Genomic_DNA"/>
</dbReference>